<dbReference type="Gene3D" id="3.40.50.2300">
    <property type="match status" value="2"/>
</dbReference>
<name>A0AA41PYF9_9ACTN</name>
<dbReference type="RefSeq" id="WP_235051631.1">
    <property type="nucleotide sequence ID" value="NZ_JAKFHA010000004.1"/>
</dbReference>
<evidence type="ECO:0000256" key="2">
    <source>
        <dbReference type="ARBA" id="ARBA00022448"/>
    </source>
</evidence>
<accession>A0AA41PYF9</accession>
<feature type="region of interest" description="Disordered" evidence="8">
    <location>
        <begin position="341"/>
        <end position="391"/>
    </location>
</feature>
<dbReference type="EMBL" id="JAKFHA010000004">
    <property type="protein sequence ID" value="MCF2527481.1"/>
    <property type="molecule type" value="Genomic_DNA"/>
</dbReference>
<dbReference type="PANTHER" id="PTHR47151:SF2">
    <property type="entry name" value="AMINO ACID BINDING PROTEIN"/>
    <property type="match status" value="1"/>
</dbReference>
<proteinExistence type="inferred from homology"/>
<dbReference type="SUPFAM" id="SSF56112">
    <property type="entry name" value="Protein kinase-like (PK-like)"/>
    <property type="match status" value="1"/>
</dbReference>
<dbReference type="Proteomes" id="UP001165378">
    <property type="component" value="Unassembled WGS sequence"/>
</dbReference>
<keyword evidence="10" id="KW-0808">Transferase</keyword>
<keyword evidence="4 7" id="KW-0547">Nucleotide-binding</keyword>
<feature type="compositionally biased region" description="Pro residues" evidence="8">
    <location>
        <begin position="310"/>
        <end position="328"/>
    </location>
</feature>
<feature type="region of interest" description="Disordered" evidence="8">
    <location>
        <begin position="419"/>
        <end position="462"/>
    </location>
</feature>
<gene>
    <name evidence="10" type="ORF">LZ495_09685</name>
</gene>
<dbReference type="SMART" id="SM00220">
    <property type="entry name" value="S_TKc"/>
    <property type="match status" value="1"/>
</dbReference>
<dbReference type="GO" id="GO:0004672">
    <property type="term" value="F:protein kinase activity"/>
    <property type="evidence" value="ECO:0007669"/>
    <property type="project" value="InterPro"/>
</dbReference>
<keyword evidence="3" id="KW-0732">Signal</keyword>
<keyword evidence="2" id="KW-0813">Transport</keyword>
<evidence type="ECO:0000256" key="6">
    <source>
        <dbReference type="ARBA" id="ARBA00022970"/>
    </source>
</evidence>
<reference evidence="10" key="1">
    <citation type="submission" date="2022-01" db="EMBL/GenBank/DDBJ databases">
        <title>Genome-Based Taxonomic Classification of the Phylum Actinobacteria.</title>
        <authorList>
            <person name="Gao Y."/>
        </authorList>
    </citation>
    <scope>NUCLEOTIDE SEQUENCE</scope>
    <source>
        <strain evidence="10">KLBMP 8922</strain>
    </source>
</reference>
<dbReference type="InterPro" id="IPR028082">
    <property type="entry name" value="Peripla_BP_I"/>
</dbReference>
<dbReference type="SUPFAM" id="SSF53822">
    <property type="entry name" value="Periplasmic binding protein-like I"/>
    <property type="match status" value="1"/>
</dbReference>
<evidence type="ECO:0000259" key="9">
    <source>
        <dbReference type="PROSITE" id="PS50011"/>
    </source>
</evidence>
<comment type="similarity">
    <text evidence="1">Belongs to the leucine-binding protein family.</text>
</comment>
<evidence type="ECO:0000313" key="10">
    <source>
        <dbReference type="EMBL" id="MCF2527481.1"/>
    </source>
</evidence>
<evidence type="ECO:0000256" key="5">
    <source>
        <dbReference type="ARBA" id="ARBA00022840"/>
    </source>
</evidence>
<sequence length="818" mass="82063">MEPLQPEDPRQLADYRLLARLGAGGMGRVYLARSPGGRTVAIKVVRPELALEEGFRTRFRREVAAARRVSGPYTAPVVDADPDAGTPWLATAYVAGPSLVDAVAAHGPLPEATVRALAAGLAEALAAVHAAGLVHRDLKPSNVLLAPDGPRLIDFGVSRSVDDTAITSTGLVVGSPGYMSPEQADGGDIGPASDMFSLASVLVFAATGQGPFGSGSTPSLIYRIVHTQPDLGGVPGYLVPMVAPLLAKDPAQRPVPAQLRNAALPGDQTTEVLTRAGWLPPAITYDIASRSAALLDLEGGTQVPGAVPAAAPPAPAAPPSAVPPPPPPAYAPTVGALPGVPPPGAPVPGGPAPWPPAPVPHEQPLHAGPAGHAGGGFPFGPPGPPPGAPASPAVARRGLLIGGAVVSVAAVGGVAGWLATRSDGGGTGKASGSGSSSTPTGGKPSGSGGASAAPPPSASAKPVYRIGMQGGVTGPNAQLGINVRNGAELAVEQADVRGDLPFRIEFVASDDEASATKAASAAQKLIDNAKVLAVVGPVFSMTAKSALPLYDSAGLATVTPSATNPLLAGLGFDTFHRATPSDTTQGTDMAAYLAKKLMARKVFVLDDMSEYGQGLSATLSAGLGRLGAEVVKDSVPQRTTDFSAAATAVKNSGADAVAYLGYYQEGGLFAKKLAEVGFTGARIGPDGMADPAFVAAAGTAAEGWSMTVPAVDAGAESTLARFAADYSGKYREAPGTYAAEAFDVANLLIQAIKSLGNQPATRAAVLGAVRASRYQGLVKSYAFDRGNGEWAGTGGTFAYEVKSGKIQYLGSVAKLTGG</sequence>
<feature type="compositionally biased region" description="Low complexity" evidence="8">
    <location>
        <begin position="432"/>
        <end position="442"/>
    </location>
</feature>
<dbReference type="InterPro" id="IPR000719">
    <property type="entry name" value="Prot_kinase_dom"/>
</dbReference>
<feature type="compositionally biased region" description="Pro residues" evidence="8">
    <location>
        <begin position="341"/>
        <end position="361"/>
    </location>
</feature>
<dbReference type="PROSITE" id="PS00107">
    <property type="entry name" value="PROTEIN_KINASE_ATP"/>
    <property type="match status" value="1"/>
</dbReference>
<dbReference type="Pfam" id="PF00069">
    <property type="entry name" value="Pkinase"/>
    <property type="match status" value="1"/>
</dbReference>
<feature type="compositionally biased region" description="Pro residues" evidence="8">
    <location>
        <begin position="379"/>
        <end position="389"/>
    </location>
</feature>
<dbReference type="InterPro" id="IPR008271">
    <property type="entry name" value="Ser/Thr_kinase_AS"/>
</dbReference>
<dbReference type="InterPro" id="IPR011009">
    <property type="entry name" value="Kinase-like_dom_sf"/>
</dbReference>
<comment type="caution">
    <text evidence="10">The sequence shown here is derived from an EMBL/GenBank/DDBJ whole genome shotgun (WGS) entry which is preliminary data.</text>
</comment>
<dbReference type="InterPro" id="IPR028081">
    <property type="entry name" value="Leu-bd"/>
</dbReference>
<feature type="region of interest" description="Disordered" evidence="8">
    <location>
        <begin position="306"/>
        <end position="328"/>
    </location>
</feature>
<keyword evidence="11" id="KW-1185">Reference proteome</keyword>
<organism evidence="10 11">
    <name type="scientific">Yinghuangia soli</name>
    <dbReference type="NCBI Taxonomy" id="2908204"/>
    <lineage>
        <taxon>Bacteria</taxon>
        <taxon>Bacillati</taxon>
        <taxon>Actinomycetota</taxon>
        <taxon>Actinomycetes</taxon>
        <taxon>Kitasatosporales</taxon>
        <taxon>Streptomycetaceae</taxon>
        <taxon>Yinghuangia</taxon>
    </lineage>
</organism>
<dbReference type="Gene3D" id="3.30.200.20">
    <property type="entry name" value="Phosphorylase Kinase, domain 1"/>
    <property type="match status" value="1"/>
</dbReference>
<dbReference type="PROSITE" id="PS50011">
    <property type="entry name" value="PROTEIN_KINASE_DOM"/>
    <property type="match status" value="1"/>
</dbReference>
<dbReference type="InterPro" id="IPR017441">
    <property type="entry name" value="Protein_kinase_ATP_BS"/>
</dbReference>
<dbReference type="Pfam" id="PF13458">
    <property type="entry name" value="Peripla_BP_6"/>
    <property type="match status" value="1"/>
</dbReference>
<keyword evidence="10" id="KW-0418">Kinase</keyword>
<evidence type="ECO:0000256" key="3">
    <source>
        <dbReference type="ARBA" id="ARBA00022729"/>
    </source>
</evidence>
<evidence type="ECO:0000256" key="4">
    <source>
        <dbReference type="ARBA" id="ARBA00022741"/>
    </source>
</evidence>
<evidence type="ECO:0000256" key="1">
    <source>
        <dbReference type="ARBA" id="ARBA00010062"/>
    </source>
</evidence>
<feature type="binding site" evidence="7">
    <location>
        <position position="43"/>
    </location>
    <ligand>
        <name>ATP</name>
        <dbReference type="ChEBI" id="CHEBI:30616"/>
    </ligand>
</feature>
<evidence type="ECO:0000256" key="7">
    <source>
        <dbReference type="PROSITE-ProRule" id="PRU10141"/>
    </source>
</evidence>
<dbReference type="Gene3D" id="1.10.510.10">
    <property type="entry name" value="Transferase(Phosphotransferase) domain 1"/>
    <property type="match status" value="1"/>
</dbReference>
<dbReference type="GO" id="GO:0005524">
    <property type="term" value="F:ATP binding"/>
    <property type="evidence" value="ECO:0007669"/>
    <property type="project" value="UniProtKB-UniRule"/>
</dbReference>
<keyword evidence="6" id="KW-0029">Amino-acid transport</keyword>
<evidence type="ECO:0000256" key="8">
    <source>
        <dbReference type="SAM" id="MobiDB-lite"/>
    </source>
</evidence>
<dbReference type="PRINTS" id="PR00337">
    <property type="entry name" value="LEUILEVALBP"/>
</dbReference>
<evidence type="ECO:0000313" key="11">
    <source>
        <dbReference type="Proteomes" id="UP001165378"/>
    </source>
</evidence>
<dbReference type="PANTHER" id="PTHR47151">
    <property type="entry name" value="LEU/ILE/VAL-BINDING ABC TRANSPORTER SUBUNIT"/>
    <property type="match status" value="1"/>
</dbReference>
<dbReference type="InterPro" id="IPR000709">
    <property type="entry name" value="Leu_Ile_Val-bd"/>
</dbReference>
<dbReference type="PROSITE" id="PS00108">
    <property type="entry name" value="PROTEIN_KINASE_ST"/>
    <property type="match status" value="1"/>
</dbReference>
<keyword evidence="5 7" id="KW-0067">ATP-binding</keyword>
<dbReference type="GO" id="GO:0006865">
    <property type="term" value="P:amino acid transport"/>
    <property type="evidence" value="ECO:0007669"/>
    <property type="project" value="UniProtKB-KW"/>
</dbReference>
<dbReference type="AlphaFoldDB" id="A0AA41PYF9"/>
<dbReference type="CDD" id="cd06342">
    <property type="entry name" value="PBP1_ABC_LIVBP-like"/>
    <property type="match status" value="1"/>
</dbReference>
<dbReference type="CDD" id="cd14014">
    <property type="entry name" value="STKc_PknB_like"/>
    <property type="match status" value="1"/>
</dbReference>
<protein>
    <submittedName>
        <fullName evidence="10">Bifunctional serine/threonine-protein kinase/ABC transporter substrate-binding protein</fullName>
    </submittedName>
</protein>
<feature type="domain" description="Protein kinase" evidence="9">
    <location>
        <begin position="15"/>
        <end position="264"/>
    </location>
</feature>